<keyword evidence="3" id="KW-0804">Transcription</keyword>
<proteinExistence type="predicted"/>
<dbReference type="PANTHER" id="PTHR44688">
    <property type="entry name" value="DNA-BINDING TRANSCRIPTIONAL ACTIVATOR DEVR_DOSR"/>
    <property type="match status" value="1"/>
</dbReference>
<dbReference type="InterPro" id="IPR016032">
    <property type="entry name" value="Sig_transdc_resp-reg_C-effctor"/>
</dbReference>
<dbReference type="InterPro" id="IPR029016">
    <property type="entry name" value="GAF-like_dom_sf"/>
</dbReference>
<dbReference type="SUPFAM" id="SSF55781">
    <property type="entry name" value="GAF domain-like"/>
    <property type="match status" value="1"/>
</dbReference>
<dbReference type="Gene3D" id="3.30.450.40">
    <property type="match status" value="1"/>
</dbReference>
<dbReference type="PANTHER" id="PTHR44688:SF16">
    <property type="entry name" value="DNA-BINDING TRANSCRIPTIONAL ACTIVATOR DEVR_DOSR"/>
    <property type="match status" value="1"/>
</dbReference>
<feature type="domain" description="HTH luxR-type" evidence="4">
    <location>
        <begin position="302"/>
        <end position="359"/>
    </location>
</feature>
<dbReference type="Gene3D" id="1.10.10.10">
    <property type="entry name" value="Winged helix-like DNA-binding domain superfamily/Winged helix DNA-binding domain"/>
    <property type="match status" value="1"/>
</dbReference>
<keyword evidence="1" id="KW-0805">Transcription regulation</keyword>
<name>A0A250JAE6_9BACT</name>
<evidence type="ECO:0000259" key="4">
    <source>
        <dbReference type="SMART" id="SM00421"/>
    </source>
</evidence>
<dbReference type="EMBL" id="CP022098">
    <property type="protein sequence ID" value="ATB40442.1"/>
    <property type="molecule type" value="Genomic_DNA"/>
</dbReference>
<organism evidence="5 6">
    <name type="scientific">Cystobacter fuscus</name>
    <dbReference type="NCBI Taxonomy" id="43"/>
    <lineage>
        <taxon>Bacteria</taxon>
        <taxon>Pseudomonadati</taxon>
        <taxon>Myxococcota</taxon>
        <taxon>Myxococcia</taxon>
        <taxon>Myxococcales</taxon>
        <taxon>Cystobacterineae</taxon>
        <taxon>Archangiaceae</taxon>
        <taxon>Cystobacter</taxon>
    </lineage>
</organism>
<evidence type="ECO:0000256" key="3">
    <source>
        <dbReference type="ARBA" id="ARBA00023163"/>
    </source>
</evidence>
<evidence type="ECO:0000256" key="1">
    <source>
        <dbReference type="ARBA" id="ARBA00023015"/>
    </source>
</evidence>
<gene>
    <name evidence="5" type="ORF">CYFUS_005891</name>
</gene>
<evidence type="ECO:0000313" key="6">
    <source>
        <dbReference type="Proteomes" id="UP000217257"/>
    </source>
</evidence>
<sequence length="368" mass="41881">MSTRPQMNSREEALILELFDVLLGSEDLSEAFQRARQPLSRLLPSDAMALCVSTLNPSAPYDWLLVNAPSSFFAQYAEVAGDDFVRQSVMRGPNRVMRDSEMLPRQALKRSKLYQYCRKTGMPAEYAMAVMLDVNQDWHGGLTLYRDGRRPFSDRERALLQWLTPRLAKTVRDRRFLSEQTSRGHLLDALFEHQGAECVVLIPPTRVILRTPGAMALLKDWFAPSEFGPMDLPQVLVEQLSMLSRQDALETSHWDVWERERPGLDRFLNVVFVPLPSESGPRQWALVLKEIPYSMPLPPAWRSLLTKGEAEVASGVLQGWENQTIAEHRRSATGTVKKQLNSIFDKLGVHSRAALMYRAALMLRTTRS</sequence>
<accession>A0A250JAE6</accession>
<evidence type="ECO:0000256" key="2">
    <source>
        <dbReference type="ARBA" id="ARBA00023125"/>
    </source>
</evidence>
<dbReference type="AlphaFoldDB" id="A0A250JAE6"/>
<protein>
    <recommendedName>
        <fullName evidence="4">HTH luxR-type domain-containing protein</fullName>
    </recommendedName>
</protein>
<reference evidence="5 6" key="1">
    <citation type="submission" date="2017-06" db="EMBL/GenBank/DDBJ databases">
        <title>Sequencing and comparative analysis of myxobacterial genomes.</title>
        <authorList>
            <person name="Rupp O."/>
            <person name="Goesmann A."/>
            <person name="Sogaard-Andersen L."/>
        </authorList>
    </citation>
    <scope>NUCLEOTIDE SEQUENCE [LARGE SCALE GENOMIC DNA]</scope>
    <source>
        <strain evidence="5 6">DSM 52655</strain>
    </source>
</reference>
<evidence type="ECO:0000313" key="5">
    <source>
        <dbReference type="EMBL" id="ATB40442.1"/>
    </source>
</evidence>
<dbReference type="Pfam" id="PF00196">
    <property type="entry name" value="GerE"/>
    <property type="match status" value="1"/>
</dbReference>
<dbReference type="Proteomes" id="UP000217257">
    <property type="component" value="Chromosome"/>
</dbReference>
<dbReference type="GO" id="GO:0006355">
    <property type="term" value="P:regulation of DNA-templated transcription"/>
    <property type="evidence" value="ECO:0007669"/>
    <property type="project" value="InterPro"/>
</dbReference>
<dbReference type="GO" id="GO:0003677">
    <property type="term" value="F:DNA binding"/>
    <property type="evidence" value="ECO:0007669"/>
    <property type="project" value="UniProtKB-KW"/>
</dbReference>
<dbReference type="SMART" id="SM00421">
    <property type="entry name" value="HTH_LUXR"/>
    <property type="match status" value="1"/>
</dbReference>
<dbReference type="InterPro" id="IPR000792">
    <property type="entry name" value="Tscrpt_reg_LuxR_C"/>
</dbReference>
<keyword evidence="2" id="KW-0238">DNA-binding</keyword>
<dbReference type="KEGG" id="cfus:CYFUS_005891"/>
<dbReference type="InterPro" id="IPR036388">
    <property type="entry name" value="WH-like_DNA-bd_sf"/>
</dbReference>
<dbReference type="SUPFAM" id="SSF46894">
    <property type="entry name" value="C-terminal effector domain of the bipartite response regulators"/>
    <property type="match status" value="1"/>
</dbReference>